<organism evidence="1 2">
    <name type="scientific">Actinomyces graevenitzii F0530</name>
    <dbReference type="NCBI Taxonomy" id="1321817"/>
    <lineage>
        <taxon>Bacteria</taxon>
        <taxon>Bacillati</taxon>
        <taxon>Actinomycetota</taxon>
        <taxon>Actinomycetes</taxon>
        <taxon>Actinomycetales</taxon>
        <taxon>Actinomycetaceae</taxon>
        <taxon>Actinomyces</taxon>
    </lineage>
</organism>
<dbReference type="AlphaFoldDB" id="U1PVB6"/>
<evidence type="ECO:0000313" key="1">
    <source>
        <dbReference type="EMBL" id="ERH14401.1"/>
    </source>
</evidence>
<proteinExistence type="predicted"/>
<gene>
    <name evidence="1" type="ORF">HMPREF1978_01719</name>
</gene>
<dbReference type="PANTHER" id="PTHR42924:SF3">
    <property type="entry name" value="POLYMERASE_HISTIDINOL PHOSPHATASE N-TERMINAL DOMAIN-CONTAINING PROTEIN"/>
    <property type="match status" value="1"/>
</dbReference>
<comment type="caution">
    <text evidence="1">The sequence shown here is derived from an EMBL/GenBank/DDBJ whole genome shotgun (WGS) entry which is preliminary data.</text>
</comment>
<dbReference type="Gene3D" id="3.20.20.140">
    <property type="entry name" value="Metal-dependent hydrolases"/>
    <property type="match status" value="1"/>
</dbReference>
<evidence type="ECO:0000313" key="2">
    <source>
        <dbReference type="Proteomes" id="UP000016481"/>
    </source>
</evidence>
<protein>
    <recommendedName>
        <fullName evidence="3">PHP domain protein</fullName>
    </recommendedName>
</protein>
<dbReference type="SUPFAM" id="SSF89550">
    <property type="entry name" value="PHP domain-like"/>
    <property type="match status" value="1"/>
</dbReference>
<dbReference type="InterPro" id="IPR016195">
    <property type="entry name" value="Pol/histidinol_Pase-like"/>
</dbReference>
<dbReference type="HOGENOM" id="CLU_067347_1_0_11"/>
<dbReference type="InterPro" id="IPR052018">
    <property type="entry name" value="PHP_domain"/>
</dbReference>
<dbReference type="Proteomes" id="UP000016481">
    <property type="component" value="Unassembled WGS sequence"/>
</dbReference>
<sequence length="247" mass="27010">MTDHDTTDGWHQAAQAIEGTSLKLLRGMEISCSYQGITLHLLSYLHDPDNVALNRELRRSHEARHERARLMVERLSKDYPITWEEVVAQTAPGATLGRPHIADALVAAGAFKNRSEVFAGPLKPGSPYTVERYAPDPVKACALVREAGGVPVVAHPRAASRSKRLIPDEVFARMAEVGLAGLEVYHRDHDDAARAQALRLAKDLGLGISGSSDYHGAGKPNRLGENLMPVEFYERVVEQGLLPILEG</sequence>
<dbReference type="PATRIC" id="fig|1321817.3.peg.1516"/>
<evidence type="ECO:0008006" key="3">
    <source>
        <dbReference type="Google" id="ProtNLM"/>
    </source>
</evidence>
<dbReference type="EMBL" id="AWSC01000067">
    <property type="protein sequence ID" value="ERH14401.1"/>
    <property type="molecule type" value="Genomic_DNA"/>
</dbReference>
<name>U1PVB6_9ACTO</name>
<dbReference type="Gene3D" id="1.10.150.650">
    <property type="match status" value="1"/>
</dbReference>
<dbReference type="PANTHER" id="PTHR42924">
    <property type="entry name" value="EXONUCLEASE"/>
    <property type="match status" value="1"/>
</dbReference>
<reference evidence="1 2" key="1">
    <citation type="submission" date="2013-08" db="EMBL/GenBank/DDBJ databases">
        <authorList>
            <person name="Weinstock G."/>
            <person name="Sodergren E."/>
            <person name="Wylie T."/>
            <person name="Fulton L."/>
            <person name="Fulton R."/>
            <person name="Fronick C."/>
            <person name="O'Laughlin M."/>
            <person name="Godfrey J."/>
            <person name="Miner T."/>
            <person name="Herter B."/>
            <person name="Appelbaum E."/>
            <person name="Cordes M."/>
            <person name="Lek S."/>
            <person name="Wollam A."/>
            <person name="Pepin K.H."/>
            <person name="Palsikar V.B."/>
            <person name="Mitreva M."/>
            <person name="Wilson R.K."/>
        </authorList>
    </citation>
    <scope>NUCLEOTIDE SEQUENCE [LARGE SCALE GENOMIC DNA]</scope>
    <source>
        <strain evidence="1 2">F0530</strain>
    </source>
</reference>
<dbReference type="GO" id="GO:0035312">
    <property type="term" value="F:5'-3' DNA exonuclease activity"/>
    <property type="evidence" value="ECO:0007669"/>
    <property type="project" value="TreeGrafter"/>
</dbReference>
<accession>U1PVB6</accession>
<dbReference type="GO" id="GO:0004534">
    <property type="term" value="F:5'-3' RNA exonuclease activity"/>
    <property type="evidence" value="ECO:0007669"/>
    <property type="project" value="TreeGrafter"/>
</dbReference>